<dbReference type="AlphaFoldDB" id="A0A1C0ALI0"/>
<proteinExistence type="predicted"/>
<dbReference type="Proteomes" id="UP000093501">
    <property type="component" value="Unassembled WGS sequence"/>
</dbReference>
<organism evidence="1 2">
    <name type="scientific">Tessaracoccus lapidicaptus</name>
    <dbReference type="NCBI Taxonomy" id="1427523"/>
    <lineage>
        <taxon>Bacteria</taxon>
        <taxon>Bacillati</taxon>
        <taxon>Actinomycetota</taxon>
        <taxon>Actinomycetes</taxon>
        <taxon>Propionibacteriales</taxon>
        <taxon>Propionibacteriaceae</taxon>
        <taxon>Tessaracoccus</taxon>
    </lineage>
</organism>
<reference evidence="2" key="1">
    <citation type="submission" date="2016-07" db="EMBL/GenBank/DDBJ databases">
        <authorList>
            <person name="Florea S."/>
            <person name="Webb J.S."/>
            <person name="Jaromczyk J."/>
            <person name="Schardl C.L."/>
        </authorList>
    </citation>
    <scope>NUCLEOTIDE SEQUENCE [LARGE SCALE GENOMIC DNA]</scope>
    <source>
        <strain evidence="2">IPBSL-7</strain>
    </source>
</reference>
<gene>
    <name evidence="1" type="ORF">BCR15_05960</name>
</gene>
<evidence type="ECO:0000313" key="1">
    <source>
        <dbReference type="EMBL" id="OCL33365.1"/>
    </source>
</evidence>
<comment type="caution">
    <text evidence="1">The sequence shown here is derived from an EMBL/GenBank/DDBJ whole genome shotgun (WGS) entry which is preliminary data.</text>
</comment>
<dbReference type="RefSeq" id="WP_068751930.1">
    <property type="nucleotide sequence ID" value="NZ_LR214441.1"/>
</dbReference>
<name>A0A1C0ALI0_9ACTN</name>
<keyword evidence="2" id="KW-1185">Reference proteome</keyword>
<sequence length="150" mass="16189">MRIFDSHSALRDLLGAEKRWSRTREALAAAPSLTEGVTYSIGDSLTYRTGSAADLAARELTGRRRYLMVVASMAGEVAVEVARQEDLAAVAPYSDLTDRQPFTGPAERVLIPDGGLLIVDIDEAARILPTPDARAVLLHVTVEGASFHNK</sequence>
<dbReference type="EMBL" id="MBQD01000022">
    <property type="protein sequence ID" value="OCL33365.1"/>
    <property type="molecule type" value="Genomic_DNA"/>
</dbReference>
<evidence type="ECO:0000313" key="2">
    <source>
        <dbReference type="Proteomes" id="UP000093501"/>
    </source>
</evidence>
<accession>A0A1C0ALI0</accession>
<protein>
    <submittedName>
        <fullName evidence="1">Uncharacterized protein</fullName>
    </submittedName>
</protein>